<accession>A0A0E9THD0</accession>
<proteinExistence type="predicted"/>
<protein>
    <submittedName>
        <fullName evidence="1">Uncharacterized protein</fullName>
    </submittedName>
</protein>
<evidence type="ECO:0000313" key="1">
    <source>
        <dbReference type="EMBL" id="JAH52842.1"/>
    </source>
</evidence>
<reference evidence="1" key="2">
    <citation type="journal article" date="2015" name="Fish Shellfish Immunol.">
        <title>Early steps in the European eel (Anguilla anguilla)-Vibrio vulnificus interaction in the gills: Role of the RtxA13 toxin.</title>
        <authorList>
            <person name="Callol A."/>
            <person name="Pajuelo D."/>
            <person name="Ebbesson L."/>
            <person name="Teles M."/>
            <person name="MacKenzie S."/>
            <person name="Amaro C."/>
        </authorList>
    </citation>
    <scope>NUCLEOTIDE SEQUENCE</scope>
</reference>
<name>A0A0E9THD0_ANGAN</name>
<sequence>MHFDWSVASQ</sequence>
<dbReference type="EMBL" id="GBXM01055735">
    <property type="protein sequence ID" value="JAH52842.1"/>
    <property type="molecule type" value="Transcribed_RNA"/>
</dbReference>
<reference evidence="1" key="1">
    <citation type="submission" date="2014-11" db="EMBL/GenBank/DDBJ databases">
        <authorList>
            <person name="Amaro Gonzalez C."/>
        </authorList>
    </citation>
    <scope>NUCLEOTIDE SEQUENCE</scope>
</reference>
<organism evidence="1">
    <name type="scientific">Anguilla anguilla</name>
    <name type="common">European freshwater eel</name>
    <name type="synonym">Muraena anguilla</name>
    <dbReference type="NCBI Taxonomy" id="7936"/>
    <lineage>
        <taxon>Eukaryota</taxon>
        <taxon>Metazoa</taxon>
        <taxon>Chordata</taxon>
        <taxon>Craniata</taxon>
        <taxon>Vertebrata</taxon>
        <taxon>Euteleostomi</taxon>
        <taxon>Actinopterygii</taxon>
        <taxon>Neopterygii</taxon>
        <taxon>Teleostei</taxon>
        <taxon>Anguilliformes</taxon>
        <taxon>Anguillidae</taxon>
        <taxon>Anguilla</taxon>
    </lineage>
</organism>